<dbReference type="InterPro" id="IPR002867">
    <property type="entry name" value="IBR_dom"/>
</dbReference>
<comment type="pathway">
    <text evidence="1">Protein modification; protein ubiquitination.</text>
</comment>
<evidence type="ECO:0000259" key="8">
    <source>
        <dbReference type="PROSITE" id="PS51873"/>
    </source>
</evidence>
<dbReference type="InterPro" id="IPR044066">
    <property type="entry name" value="TRIAD_supradom"/>
</dbReference>
<keyword evidence="10" id="KW-1185">Reference proteome</keyword>
<evidence type="ECO:0000256" key="3">
    <source>
        <dbReference type="ARBA" id="ARBA00022723"/>
    </source>
</evidence>
<evidence type="ECO:0000256" key="1">
    <source>
        <dbReference type="ARBA" id="ARBA00004906"/>
    </source>
</evidence>
<protein>
    <submittedName>
        <fullName evidence="9">RING finger protein</fullName>
    </submittedName>
</protein>
<keyword evidence="7" id="KW-0862">Zinc</keyword>
<dbReference type="PANTHER" id="PTHR22770:SF47">
    <property type="entry name" value="E3 UBIQUITIN-PROTEIN LIGASE RNF216"/>
    <property type="match status" value="1"/>
</dbReference>
<proteinExistence type="predicted"/>
<evidence type="ECO:0000313" key="10">
    <source>
        <dbReference type="Proteomes" id="UP000242877"/>
    </source>
</evidence>
<dbReference type="GO" id="GO:0008270">
    <property type="term" value="F:zinc ion binding"/>
    <property type="evidence" value="ECO:0007669"/>
    <property type="project" value="UniProtKB-KW"/>
</dbReference>
<gene>
    <name evidence="9" type="ORF">AAP_03344</name>
</gene>
<organism evidence="9 10">
    <name type="scientific">Ascosphaera apis ARSEF 7405</name>
    <dbReference type="NCBI Taxonomy" id="392613"/>
    <lineage>
        <taxon>Eukaryota</taxon>
        <taxon>Fungi</taxon>
        <taxon>Dikarya</taxon>
        <taxon>Ascomycota</taxon>
        <taxon>Pezizomycotina</taxon>
        <taxon>Eurotiomycetes</taxon>
        <taxon>Eurotiomycetidae</taxon>
        <taxon>Onygenales</taxon>
        <taxon>Ascosphaeraceae</taxon>
        <taxon>Ascosphaera</taxon>
    </lineage>
</organism>
<evidence type="ECO:0000256" key="2">
    <source>
        <dbReference type="ARBA" id="ARBA00022679"/>
    </source>
</evidence>
<dbReference type="PROSITE" id="PS51873">
    <property type="entry name" value="TRIAD"/>
    <property type="match status" value="1"/>
</dbReference>
<dbReference type="InterPro" id="IPR047545">
    <property type="entry name" value="BRcat_RBR_RNF216"/>
</dbReference>
<evidence type="ECO:0000256" key="6">
    <source>
        <dbReference type="ARBA" id="ARBA00022786"/>
    </source>
</evidence>
<dbReference type="SUPFAM" id="SSF57850">
    <property type="entry name" value="RING/U-box"/>
    <property type="match status" value="1"/>
</dbReference>
<reference evidence="9 10" key="1">
    <citation type="journal article" date="2016" name="Genome Biol. Evol.">
        <title>Divergent and convergent evolution of fungal pathogenicity.</title>
        <authorList>
            <person name="Shang Y."/>
            <person name="Xiao G."/>
            <person name="Zheng P."/>
            <person name="Cen K."/>
            <person name="Zhan S."/>
            <person name="Wang C."/>
        </authorList>
    </citation>
    <scope>NUCLEOTIDE SEQUENCE [LARGE SCALE GENOMIC DNA]</scope>
    <source>
        <strain evidence="9 10">ARSEF 7405</strain>
    </source>
</reference>
<dbReference type="VEuPathDB" id="FungiDB:AAP_03344"/>
<dbReference type="Gene3D" id="1.20.120.1750">
    <property type="match status" value="1"/>
</dbReference>
<keyword evidence="5" id="KW-0863">Zinc-finger</keyword>
<sequence>MEAIFLRARKALNELNRNVGMLEEINWPTISNSARQIRLTAARELSAIGINLDPDILHFEWDANQIREFEALFYLRDQGRNLLDDALYDDLDEAEPVHAQDDERGVVNQGTVIGNGNVHEMGEGEEEEAFEDHFVDEDNTTLVNVVNQVLVGPEVNPLPMLRPDAQIRPEPPVANDNQAEAAGGEQVEEEELCQCCYNGVHPTHLLSCPIDQSHKVCTTCLTAYASNQLGLLRHQLRCLCVNDDKKQCEGIYPLHTLTTILTDKKIIQKLLDLEQAACIADAEIEGLEKCVFCGYMEIYPPINDTADEKGEKEFRCMHPDCGKVMCRTCRAGAHPPTLSCDVVKKMGRLGDVTRARSKSLSRRYIEESMTEALVRKCPNQKCGVEIIKEDGCNCMTCSRCGSKLCYLCGKDITQENYGHFGAATGCETHRVRDEQADVEQGKIKGLQEAETFVKYVEKI</sequence>
<keyword evidence="6" id="KW-0833">Ubl conjugation pathway</keyword>
<accession>A0A167YQK4</accession>
<dbReference type="Proteomes" id="UP000242877">
    <property type="component" value="Unassembled WGS sequence"/>
</dbReference>
<feature type="domain" description="RING-type" evidence="8">
    <location>
        <begin position="189"/>
        <end position="432"/>
    </location>
</feature>
<evidence type="ECO:0000256" key="7">
    <source>
        <dbReference type="ARBA" id="ARBA00022833"/>
    </source>
</evidence>
<comment type="caution">
    <text evidence="9">The sequence shown here is derived from an EMBL/GenBank/DDBJ whole genome shotgun (WGS) entry which is preliminary data.</text>
</comment>
<dbReference type="GO" id="GO:0016740">
    <property type="term" value="F:transferase activity"/>
    <property type="evidence" value="ECO:0007669"/>
    <property type="project" value="UniProtKB-KW"/>
</dbReference>
<dbReference type="PANTHER" id="PTHR22770">
    <property type="entry name" value="UBIQUITIN CONJUGATING ENZYME 7 INTERACTING PROTEIN-RELATED"/>
    <property type="match status" value="1"/>
</dbReference>
<evidence type="ECO:0000313" key="9">
    <source>
        <dbReference type="EMBL" id="KZZ91638.1"/>
    </source>
</evidence>
<dbReference type="CDD" id="cd20339">
    <property type="entry name" value="BRcat_RBR_RNF216"/>
    <property type="match status" value="1"/>
</dbReference>
<evidence type="ECO:0000256" key="4">
    <source>
        <dbReference type="ARBA" id="ARBA00022737"/>
    </source>
</evidence>
<evidence type="ECO:0000256" key="5">
    <source>
        <dbReference type="ARBA" id="ARBA00022771"/>
    </source>
</evidence>
<dbReference type="SMART" id="SM00647">
    <property type="entry name" value="IBR"/>
    <property type="match status" value="2"/>
</dbReference>
<keyword evidence="4" id="KW-0677">Repeat</keyword>
<dbReference type="OrthoDB" id="10009520at2759"/>
<dbReference type="Pfam" id="PF26200">
    <property type="entry name" value="Rcat_RNF216"/>
    <property type="match status" value="1"/>
</dbReference>
<dbReference type="EMBL" id="AZGZ01000013">
    <property type="protein sequence ID" value="KZZ91638.1"/>
    <property type="molecule type" value="Genomic_DNA"/>
</dbReference>
<keyword evidence="2" id="KW-0808">Transferase</keyword>
<name>A0A167YQK4_9EURO</name>
<keyword evidence="3" id="KW-0479">Metal-binding</keyword>
<dbReference type="AlphaFoldDB" id="A0A167YQK4"/>
<dbReference type="InterPro" id="IPR051628">
    <property type="entry name" value="LUBAC_E3_Ligases"/>
</dbReference>